<protein>
    <submittedName>
        <fullName evidence="2">Uncharacterized protein</fullName>
    </submittedName>
</protein>
<reference evidence="2" key="1">
    <citation type="submission" date="2023-05" db="EMBL/GenBank/DDBJ databases">
        <title>Anaerotaeda fermentans gen. nov., sp. nov., a novel anaerobic planctomycete of the new family within the order Sedimentisphaerales isolated from Taman Peninsula, Russia.</title>
        <authorList>
            <person name="Khomyakova M.A."/>
            <person name="Merkel A.Y."/>
            <person name="Slobodkin A.I."/>
        </authorList>
    </citation>
    <scope>NUCLEOTIDE SEQUENCE</scope>
    <source>
        <strain evidence="2">M17dextr</strain>
    </source>
</reference>
<feature type="region of interest" description="Disordered" evidence="1">
    <location>
        <begin position="1"/>
        <end position="31"/>
    </location>
</feature>
<evidence type="ECO:0000256" key="1">
    <source>
        <dbReference type="SAM" id="MobiDB-lite"/>
    </source>
</evidence>
<dbReference type="EMBL" id="JASCXX010000042">
    <property type="protein sequence ID" value="MDI6451612.1"/>
    <property type="molecule type" value="Genomic_DNA"/>
</dbReference>
<accession>A0AAW6U148</accession>
<proteinExistence type="predicted"/>
<dbReference type="RefSeq" id="WP_349247022.1">
    <property type="nucleotide sequence ID" value="NZ_JASCXX010000042.1"/>
</dbReference>
<evidence type="ECO:0000313" key="2">
    <source>
        <dbReference type="EMBL" id="MDI6451612.1"/>
    </source>
</evidence>
<name>A0AAW6U148_9BACT</name>
<comment type="caution">
    <text evidence="2">The sequence shown here is derived from an EMBL/GenBank/DDBJ whole genome shotgun (WGS) entry which is preliminary data.</text>
</comment>
<evidence type="ECO:0000313" key="3">
    <source>
        <dbReference type="Proteomes" id="UP001431776"/>
    </source>
</evidence>
<gene>
    <name evidence="2" type="ORF">QJ522_21295</name>
</gene>
<sequence>MSPMNTSDEPAGDAWSRFGGPALSPGAGGNFDGMEEVRRAIDAIRFPADPPPAKVQRAVTMMYVPRIELAELVRVEGRVPKVFLGWLSRLRESLGNQAQMLDLCWFKEV</sequence>
<dbReference type="AlphaFoldDB" id="A0AAW6U148"/>
<dbReference type="Proteomes" id="UP001431776">
    <property type="component" value="Unassembled WGS sequence"/>
</dbReference>
<organism evidence="2 3">
    <name type="scientific">Anaerobaca lacustris</name>
    <dbReference type="NCBI Taxonomy" id="3044600"/>
    <lineage>
        <taxon>Bacteria</taxon>
        <taxon>Pseudomonadati</taxon>
        <taxon>Planctomycetota</taxon>
        <taxon>Phycisphaerae</taxon>
        <taxon>Sedimentisphaerales</taxon>
        <taxon>Anaerobacaceae</taxon>
        <taxon>Anaerobaca</taxon>
    </lineage>
</organism>
<keyword evidence="3" id="KW-1185">Reference proteome</keyword>